<dbReference type="Gene3D" id="1.20.58.1520">
    <property type="match status" value="1"/>
</dbReference>
<feature type="compositionally biased region" description="Low complexity" evidence="2">
    <location>
        <begin position="559"/>
        <end position="572"/>
    </location>
</feature>
<feature type="compositionally biased region" description="Polar residues" evidence="2">
    <location>
        <begin position="243"/>
        <end position="261"/>
    </location>
</feature>
<evidence type="ECO:0000313" key="3">
    <source>
        <dbReference type="EMBL" id="KAF6760487.1"/>
    </source>
</evidence>
<dbReference type="OrthoDB" id="642895at2759"/>
<comment type="caution">
    <text evidence="3">The sequence shown here is derived from an EMBL/GenBank/DDBJ whole genome shotgun (WGS) entry which is preliminary data.</text>
</comment>
<reference evidence="3 4" key="1">
    <citation type="submission" date="2020-07" db="EMBL/GenBank/DDBJ databases">
        <title>Comparative genomics of pyrophilous fungi reveals a link between fire events and developmental genes.</title>
        <authorList>
            <consortium name="DOE Joint Genome Institute"/>
            <person name="Steindorff A.S."/>
            <person name="Carver A."/>
            <person name="Calhoun S."/>
            <person name="Stillman K."/>
            <person name="Liu H."/>
            <person name="Lipzen A."/>
            <person name="Pangilinan J."/>
            <person name="Labutti K."/>
            <person name="Bruns T.D."/>
            <person name="Grigoriev I.V."/>
        </authorList>
    </citation>
    <scope>NUCLEOTIDE SEQUENCE [LARGE SCALE GENOMIC DNA]</scope>
    <source>
        <strain evidence="3 4">CBS 144469</strain>
    </source>
</reference>
<feature type="coiled-coil region" evidence="1">
    <location>
        <begin position="48"/>
        <end position="83"/>
    </location>
</feature>
<evidence type="ECO:0000313" key="4">
    <source>
        <dbReference type="Proteomes" id="UP000521943"/>
    </source>
</evidence>
<dbReference type="GO" id="GO:0005737">
    <property type="term" value="C:cytoplasm"/>
    <property type="evidence" value="ECO:0007669"/>
    <property type="project" value="TreeGrafter"/>
</dbReference>
<feature type="region of interest" description="Disordered" evidence="2">
    <location>
        <begin position="731"/>
        <end position="798"/>
    </location>
</feature>
<dbReference type="Pfam" id="PF03999">
    <property type="entry name" value="MAP65_ASE1"/>
    <property type="match status" value="1"/>
</dbReference>
<feature type="compositionally biased region" description="Low complexity" evidence="2">
    <location>
        <begin position="615"/>
        <end position="634"/>
    </location>
</feature>
<dbReference type="GO" id="GO:0008017">
    <property type="term" value="F:microtubule binding"/>
    <property type="evidence" value="ECO:0007669"/>
    <property type="project" value="InterPro"/>
</dbReference>
<dbReference type="AlphaFoldDB" id="A0A8H6MDY4"/>
<feature type="region of interest" description="Disordered" evidence="2">
    <location>
        <begin position="548"/>
        <end position="699"/>
    </location>
</feature>
<sequence length="798" mass="87317">MSTAETAILTTATTTAMTLTSLLNSLHTHLQTQTQLLPTLHAQLGLPATALEDELKVLQDQLIEGVERQIDLRRKQVDEWMEKCEGVESVCISYTKALGGNVKATGSSLGEIRKEQSLPRRYELVTEFQEKLRQAYHTKLEQLTTLTSRLNALARTLGTEYFSPDVLDATPAIDEPALDSAAPRDVTPERFLKLEKEFVRGKAEVTKRLHQLSSIFVQVDWLYTELGIPIPSPDDELDPSSSQRHMATDSSDPFCVSTPTPASRTTTVPLLFQNNTELEYQRTFNAFIARIEELDGQEPPESHIPVGLEGVEPSQGIIEWAAAQQASLEELKRQREAHIQSMYDQLEGLWRRLGVDEAAMDSFVDMHRGSTEETVREYEEELERMLELKQESMAQFVQSAREEVVKLWDDLMIGEEERADFAPFADDEMTEELLSIHEDEIRRLKEERRMKAPLLASIKKYFVICDEEKELQASASDQTRLLGRGRDPGRLLREEKMRKRVQKEKPRLEQDLLAAIPSWELETGKPFLVHGESILQLLHETVAAQEQESLKRKATRGGSASARATTPTAPSSNGYVPGGGGTKRAGTVTPAVRPRSAMASSSKTVPNKRQKLGDSTSSTTSNSTSHPSTSNSTSQRVPLSSHRGNSGGRGPATRAGSPPASKRPKTPGVPSSMSRPGGSNIAMPTARHASGPSSVRQGNVAFGSNRAASHGGAAPASVGASARRFQSAGAATHGAYTQGQGRTGPGAVAKAARASRESFKPRPSIDHLEMKEMKRSVGGGTRYGGVGVGPAVDEEEED</sequence>
<evidence type="ECO:0000256" key="1">
    <source>
        <dbReference type="SAM" id="Coils"/>
    </source>
</evidence>
<dbReference type="PANTHER" id="PTHR19321:SF41">
    <property type="entry name" value="FASCETTO-RELATED"/>
    <property type="match status" value="1"/>
</dbReference>
<dbReference type="GO" id="GO:1990023">
    <property type="term" value="C:mitotic spindle midzone"/>
    <property type="evidence" value="ECO:0007669"/>
    <property type="project" value="TreeGrafter"/>
</dbReference>
<feature type="region of interest" description="Disordered" evidence="2">
    <location>
        <begin position="232"/>
        <end position="261"/>
    </location>
</feature>
<dbReference type="Proteomes" id="UP000521943">
    <property type="component" value="Unassembled WGS sequence"/>
</dbReference>
<dbReference type="PANTHER" id="PTHR19321">
    <property type="entry name" value="PROTEIN REGULATOR OF CYTOKINESIS 1 PRC1-RELATED"/>
    <property type="match status" value="1"/>
</dbReference>
<dbReference type="GO" id="GO:0051256">
    <property type="term" value="P:mitotic spindle midzone assembly"/>
    <property type="evidence" value="ECO:0007669"/>
    <property type="project" value="TreeGrafter"/>
</dbReference>
<feature type="compositionally biased region" description="Gly residues" evidence="2">
    <location>
        <begin position="777"/>
        <end position="788"/>
    </location>
</feature>
<name>A0A8H6MDY4_9AGAR</name>
<feature type="compositionally biased region" description="Polar residues" evidence="2">
    <location>
        <begin position="635"/>
        <end position="644"/>
    </location>
</feature>
<dbReference type="EMBL" id="JACGCI010000012">
    <property type="protein sequence ID" value="KAF6760487.1"/>
    <property type="molecule type" value="Genomic_DNA"/>
</dbReference>
<keyword evidence="1" id="KW-0175">Coiled coil</keyword>
<accession>A0A8H6MDY4</accession>
<feature type="coiled-coil region" evidence="1">
    <location>
        <begin position="368"/>
        <end position="395"/>
    </location>
</feature>
<proteinExistence type="predicted"/>
<keyword evidence="4" id="KW-1185">Reference proteome</keyword>
<feature type="compositionally biased region" description="Polar residues" evidence="2">
    <location>
        <begin position="598"/>
        <end position="607"/>
    </location>
</feature>
<gene>
    <name evidence="3" type="ORF">DFP72DRAFT_959791</name>
</gene>
<organism evidence="3 4">
    <name type="scientific">Ephemerocybe angulata</name>
    <dbReference type="NCBI Taxonomy" id="980116"/>
    <lineage>
        <taxon>Eukaryota</taxon>
        <taxon>Fungi</taxon>
        <taxon>Dikarya</taxon>
        <taxon>Basidiomycota</taxon>
        <taxon>Agaricomycotina</taxon>
        <taxon>Agaricomycetes</taxon>
        <taxon>Agaricomycetidae</taxon>
        <taxon>Agaricales</taxon>
        <taxon>Agaricineae</taxon>
        <taxon>Psathyrellaceae</taxon>
        <taxon>Ephemerocybe</taxon>
    </lineage>
</organism>
<protein>
    <submittedName>
        <fullName evidence="3">Microtubule associated protein</fullName>
    </submittedName>
</protein>
<evidence type="ECO:0000256" key="2">
    <source>
        <dbReference type="SAM" id="MobiDB-lite"/>
    </source>
</evidence>
<dbReference type="InterPro" id="IPR007145">
    <property type="entry name" value="MAP65_Ase1_PRC1"/>
</dbReference>
<feature type="compositionally biased region" description="Basic and acidic residues" evidence="2">
    <location>
        <begin position="754"/>
        <end position="775"/>
    </location>
</feature>